<dbReference type="PANTHER" id="PTHR30432">
    <property type="entry name" value="TRANSCRIPTIONAL REGULATOR MODE"/>
    <property type="match status" value="1"/>
</dbReference>
<dbReference type="InterPro" id="IPR051815">
    <property type="entry name" value="Molybdate_resp_trans_reg"/>
</dbReference>
<gene>
    <name evidence="4" type="ORF">PROVALCAL_00920</name>
</gene>
<sequence length="146" mass="15251">MELSMSISARNQLVGTVQSVVAGAVNDEVVLSLGNGETISAVITKNSTQLLGLEKGKQAVAIIKAPWVVLVSDEHEYVFSARNQFSGRIDEIETGSVNAVVHLTTNAGTKLSAVVTNNSVEEMKLAAGSKVTAIVKASSVILATKK</sequence>
<dbReference type="Gene3D" id="2.40.50.100">
    <property type="match status" value="2"/>
</dbReference>
<dbReference type="eggNOG" id="COG3585">
    <property type="taxonomic scope" value="Bacteria"/>
</dbReference>
<accession>B6XC58</accession>
<evidence type="ECO:0000256" key="2">
    <source>
        <dbReference type="PROSITE-ProRule" id="PRU01213"/>
    </source>
</evidence>
<protein>
    <submittedName>
        <fullName evidence="4">TOBE domain protein</fullName>
    </submittedName>
</protein>
<comment type="caution">
    <text evidence="4">The sequence shown here is derived from an EMBL/GenBank/DDBJ whole genome shotgun (WGS) entry which is preliminary data.</text>
</comment>
<dbReference type="InterPro" id="IPR005116">
    <property type="entry name" value="Transp-assoc_OB_typ1"/>
</dbReference>
<proteinExistence type="predicted"/>
<evidence type="ECO:0000256" key="1">
    <source>
        <dbReference type="ARBA" id="ARBA00022505"/>
    </source>
</evidence>
<dbReference type="Proteomes" id="UP000003729">
    <property type="component" value="Unassembled WGS sequence"/>
</dbReference>
<keyword evidence="1 2" id="KW-0500">Molybdenum</keyword>
<evidence type="ECO:0000259" key="3">
    <source>
        <dbReference type="PROSITE" id="PS51866"/>
    </source>
</evidence>
<organism evidence="4 5">
    <name type="scientific">Providencia alcalifaciens DSM 30120</name>
    <dbReference type="NCBI Taxonomy" id="520999"/>
    <lineage>
        <taxon>Bacteria</taxon>
        <taxon>Pseudomonadati</taxon>
        <taxon>Pseudomonadota</taxon>
        <taxon>Gammaproteobacteria</taxon>
        <taxon>Enterobacterales</taxon>
        <taxon>Morganellaceae</taxon>
        <taxon>Providencia</taxon>
    </lineage>
</organism>
<feature type="domain" description="Mop" evidence="3">
    <location>
        <begin position="6"/>
        <end position="72"/>
    </location>
</feature>
<evidence type="ECO:0000313" key="5">
    <source>
        <dbReference type="Proteomes" id="UP000003729"/>
    </source>
</evidence>
<feature type="domain" description="Mop" evidence="3">
    <location>
        <begin position="78"/>
        <end position="144"/>
    </location>
</feature>
<dbReference type="SUPFAM" id="SSF50331">
    <property type="entry name" value="MOP-like"/>
    <property type="match status" value="2"/>
</dbReference>
<reference evidence="4 5" key="2">
    <citation type="submission" date="2008-10" db="EMBL/GenBank/DDBJ databases">
        <authorList>
            <person name="Fulton L."/>
            <person name="Clifton S."/>
            <person name="Fulton B."/>
            <person name="Xu J."/>
            <person name="Minx P."/>
            <person name="Pepin K.H."/>
            <person name="Johnson M."/>
            <person name="Bhonagiri V."/>
            <person name="Nash W.E."/>
            <person name="Mardis E.R."/>
            <person name="Wilson R.K."/>
        </authorList>
    </citation>
    <scope>NUCLEOTIDE SEQUENCE [LARGE SCALE GENOMIC DNA]</scope>
    <source>
        <strain evidence="4 5">DSM 30120</strain>
    </source>
</reference>
<reference evidence="4 5" key="1">
    <citation type="submission" date="2008-10" db="EMBL/GenBank/DDBJ databases">
        <title>Draft genome sequence of Providencia alcalifaciens (DSM 30120).</title>
        <authorList>
            <person name="Sudarsanam P."/>
            <person name="Ley R."/>
            <person name="Guruge J."/>
            <person name="Turnbaugh P.J."/>
            <person name="Mahowald M."/>
            <person name="Liep D."/>
            <person name="Gordon J."/>
        </authorList>
    </citation>
    <scope>NUCLEOTIDE SEQUENCE [LARGE SCALE GENOMIC DNA]</scope>
    <source>
        <strain evidence="4 5">DSM 30120</strain>
    </source>
</reference>
<dbReference type="InterPro" id="IPR008995">
    <property type="entry name" value="Mo/tungstate-bd_C_term_dom"/>
</dbReference>
<dbReference type="PROSITE" id="PS51866">
    <property type="entry name" value="MOP"/>
    <property type="match status" value="2"/>
</dbReference>
<dbReference type="GO" id="GO:0015689">
    <property type="term" value="P:molybdate ion transport"/>
    <property type="evidence" value="ECO:0007669"/>
    <property type="project" value="InterPro"/>
</dbReference>
<evidence type="ECO:0000313" key="4">
    <source>
        <dbReference type="EMBL" id="EEB47210.1"/>
    </source>
</evidence>
<dbReference type="EMBL" id="ABXW01000014">
    <property type="protein sequence ID" value="EEB47210.1"/>
    <property type="molecule type" value="Genomic_DNA"/>
</dbReference>
<dbReference type="PANTHER" id="PTHR30432:SF1">
    <property type="entry name" value="DNA-BINDING TRANSCRIPTIONAL DUAL REGULATOR MODE"/>
    <property type="match status" value="1"/>
</dbReference>
<dbReference type="Pfam" id="PF03459">
    <property type="entry name" value="TOBE"/>
    <property type="match status" value="2"/>
</dbReference>
<dbReference type="AlphaFoldDB" id="B6XC58"/>
<dbReference type="NCBIfam" id="TIGR00638">
    <property type="entry name" value="Mop"/>
    <property type="match status" value="2"/>
</dbReference>
<name>B6XC58_9GAMM</name>
<dbReference type="InterPro" id="IPR004606">
    <property type="entry name" value="Mop_domain"/>
</dbReference>